<comment type="caution">
    <text evidence="2">The sequence shown here is derived from an EMBL/GenBank/DDBJ whole genome shotgun (WGS) entry which is preliminary data.</text>
</comment>
<keyword evidence="3" id="KW-1185">Reference proteome</keyword>
<feature type="region of interest" description="Disordered" evidence="1">
    <location>
        <begin position="388"/>
        <end position="414"/>
    </location>
</feature>
<dbReference type="EMBL" id="JAGPNK010000006">
    <property type="protein sequence ID" value="KAH7320246.1"/>
    <property type="molecule type" value="Genomic_DNA"/>
</dbReference>
<feature type="region of interest" description="Disordered" evidence="1">
    <location>
        <begin position="912"/>
        <end position="931"/>
    </location>
</feature>
<accession>A0A8K0SP62</accession>
<reference evidence="2" key="1">
    <citation type="journal article" date="2021" name="Nat. Commun.">
        <title>Genetic determinants of endophytism in the Arabidopsis root mycobiome.</title>
        <authorList>
            <person name="Mesny F."/>
            <person name="Miyauchi S."/>
            <person name="Thiergart T."/>
            <person name="Pickel B."/>
            <person name="Atanasova L."/>
            <person name="Karlsson M."/>
            <person name="Huettel B."/>
            <person name="Barry K.W."/>
            <person name="Haridas S."/>
            <person name="Chen C."/>
            <person name="Bauer D."/>
            <person name="Andreopoulos W."/>
            <person name="Pangilinan J."/>
            <person name="LaButti K."/>
            <person name="Riley R."/>
            <person name="Lipzen A."/>
            <person name="Clum A."/>
            <person name="Drula E."/>
            <person name="Henrissat B."/>
            <person name="Kohler A."/>
            <person name="Grigoriev I.V."/>
            <person name="Martin F.M."/>
            <person name="Hacquard S."/>
        </authorList>
    </citation>
    <scope>NUCLEOTIDE SEQUENCE</scope>
    <source>
        <strain evidence="2">MPI-CAGE-CH-0235</strain>
    </source>
</reference>
<dbReference type="Proteomes" id="UP000813444">
    <property type="component" value="Unassembled WGS sequence"/>
</dbReference>
<dbReference type="OrthoDB" id="5401106at2759"/>
<name>A0A8K0SP62_9HYPO</name>
<feature type="region of interest" description="Disordered" evidence="1">
    <location>
        <begin position="743"/>
        <end position="767"/>
    </location>
</feature>
<evidence type="ECO:0000256" key="1">
    <source>
        <dbReference type="SAM" id="MobiDB-lite"/>
    </source>
</evidence>
<proteinExistence type="predicted"/>
<evidence type="ECO:0000313" key="2">
    <source>
        <dbReference type="EMBL" id="KAH7320246.1"/>
    </source>
</evidence>
<sequence>MSTILGGVVAFEGHQETISTQLRLLPTSSQILILPNIQSYLPPDCLERDLDPHTLIRRVQDAVDTRLHSARQFLQGSTPAAKRLVFLNGGTSSAQTLCIREIMRKETDGDAVKAEAIYYDLIQDGVAGLESRGREFKRRRLLGFQHGSDHEGSQDPISMAMRAADALDRLTANLQPSNELDLTSKPALPRRNSLPLYGYSDSFCDAAPFFLYGTHSHSKSAASLIPTFDITHYDHHADTPSCISLTPSNQPSPSLFHSPSPSPSCTGDDPSSPFLTPEDLDLNTPVSEPASPIGSVHVVFGQAEILDVRAASRKGHVPKVRSLDRVYPSSPKPRDSALFLGQCGTEPSSPTKGTVKSLPLSSVDHFEVAQKAVVGSQRPTVTITPVPEARKKRPSRPAYVDRGTDTQEVDDDPFRPVLPVTENLVIYFKDQVPDIILDSTIMTMRSGETRPVAAALKMRRRYRHSPDSPLSETLSMATTIPSYCPSTYGPHCVGRDSFACGHALSPWMPPQKQQDMPSLATARLPTPETTPRASLSGDSDKVHVFNVAPSQTAVAVQNSLRSVLNTHYSPETEGYHQFQFSDLPELEGLWKPIFRDGDFDCPYGGSKKMDQILAIGSQRGVSKEFSASVTAELEVLGIESTGISRTGRLDFRYLLANAMQVFTAQPLANQTWDNPFANPYLLATLIVPRLETYLALHSGIRYLILDYPPEHLPTVLALQKLVGVDLMKVAQIVDSNNKDALPFTHIRGTSTSTPPTRQPSPVPSYSSDVNASRANFLLASTASESEVETLVSTVRNILISISPFYRKEEMPMVNSPRLDKPLPRRPKSPVLEPHFSPWSKATNGRQSPSSPPSATFPPESLSSVSETVQTPRSSRSRSGSRWRNVDEQSLYTFDPAEEPEFDLEERRLMPMFMQKPPKGNSRKALKFLGLA</sequence>
<gene>
    <name evidence="2" type="ORF">B0I35DRAFT_232221</name>
</gene>
<feature type="compositionally biased region" description="Polar residues" evidence="1">
    <location>
        <begin position="861"/>
        <end position="871"/>
    </location>
</feature>
<dbReference type="AlphaFoldDB" id="A0A8K0SP62"/>
<feature type="region of interest" description="Disordered" evidence="1">
    <location>
        <begin position="814"/>
        <end position="900"/>
    </location>
</feature>
<organism evidence="2 3">
    <name type="scientific">Stachybotrys elegans</name>
    <dbReference type="NCBI Taxonomy" id="80388"/>
    <lineage>
        <taxon>Eukaryota</taxon>
        <taxon>Fungi</taxon>
        <taxon>Dikarya</taxon>
        <taxon>Ascomycota</taxon>
        <taxon>Pezizomycotina</taxon>
        <taxon>Sordariomycetes</taxon>
        <taxon>Hypocreomycetidae</taxon>
        <taxon>Hypocreales</taxon>
        <taxon>Stachybotryaceae</taxon>
        <taxon>Stachybotrys</taxon>
    </lineage>
</organism>
<feature type="region of interest" description="Disordered" evidence="1">
    <location>
        <begin position="242"/>
        <end position="288"/>
    </location>
</feature>
<evidence type="ECO:0000313" key="3">
    <source>
        <dbReference type="Proteomes" id="UP000813444"/>
    </source>
</evidence>
<protein>
    <submittedName>
        <fullName evidence="2">Uncharacterized protein</fullName>
    </submittedName>
</protein>